<evidence type="ECO:0000313" key="3">
    <source>
        <dbReference type="Proteomes" id="UP001049176"/>
    </source>
</evidence>
<evidence type="ECO:0000313" key="2">
    <source>
        <dbReference type="EMBL" id="KAG7097056.1"/>
    </source>
</evidence>
<dbReference type="AlphaFoldDB" id="A0A9P7UYJ1"/>
<sequence>MLGYNHGPVLEELIDRLDSALRSPSPSKRQSLPPDPCLLDRLPSTSFIQREAEDSISKAELKQLRRTPTPPSPQAEDHEDAEEQEVMDTDLSKRRGSDVSTTSSASTRSPKQPLSKHEEDQKAIGSWKDPQPFEVLRAVEQKNIVYLMEIRDKAFHLLLRKWGDATPLLHAMRIGTSHREVAIVLLGAFSRYINHLDESDLRKPKTKTLLKALRTNLKLAIDYGLSSSQSDLTASFMQTLIMSEGDKWVSDQTLNVSLALRAGTSGEPVRIAETSVRRYATKELGKAELIATLEDYVANATVDLLMMAAWSIALHSITGEPIPISYFARDDRVYKAFVERLDKDESAIRHKCTRRLRWQFRVLRAVLEGRNITYRRRVELLAGELDSGGGVMLNELHNSECLLNILSSLVLVKRCPTDSRIQAVAGVLSSRY</sequence>
<proteinExistence type="predicted"/>
<dbReference type="OrthoDB" id="3005035at2759"/>
<reference evidence="2" key="1">
    <citation type="journal article" date="2021" name="Genome Biol. Evol.">
        <title>The assembled and annotated genome of the fairy-ring fungus Marasmius oreades.</title>
        <authorList>
            <person name="Hiltunen M."/>
            <person name="Ament-Velasquez S.L."/>
            <person name="Johannesson H."/>
        </authorList>
    </citation>
    <scope>NUCLEOTIDE SEQUENCE</scope>
    <source>
        <strain evidence="2">03SP1</strain>
    </source>
</reference>
<dbReference type="EMBL" id="CM032182">
    <property type="protein sequence ID" value="KAG7097056.1"/>
    <property type="molecule type" value="Genomic_DNA"/>
</dbReference>
<gene>
    <name evidence="2" type="ORF">E1B28_004445</name>
</gene>
<name>A0A9P7UYJ1_9AGAR</name>
<keyword evidence="3" id="KW-1185">Reference proteome</keyword>
<dbReference type="RefSeq" id="XP_043013526.1">
    <property type="nucleotide sequence ID" value="XM_043148924.1"/>
</dbReference>
<accession>A0A9P7UYJ1</accession>
<dbReference type="Proteomes" id="UP001049176">
    <property type="component" value="Chromosome 2"/>
</dbReference>
<dbReference type="GeneID" id="66073521"/>
<feature type="compositionally biased region" description="Basic and acidic residues" evidence="1">
    <location>
        <begin position="50"/>
        <end position="63"/>
    </location>
</feature>
<feature type="region of interest" description="Disordered" evidence="1">
    <location>
        <begin position="20"/>
        <end position="126"/>
    </location>
</feature>
<protein>
    <submittedName>
        <fullName evidence="2">Uncharacterized protein</fullName>
    </submittedName>
</protein>
<feature type="compositionally biased region" description="Polar residues" evidence="1">
    <location>
        <begin position="98"/>
        <end position="112"/>
    </location>
</feature>
<organism evidence="2 3">
    <name type="scientific">Marasmius oreades</name>
    <name type="common">fairy-ring Marasmius</name>
    <dbReference type="NCBI Taxonomy" id="181124"/>
    <lineage>
        <taxon>Eukaryota</taxon>
        <taxon>Fungi</taxon>
        <taxon>Dikarya</taxon>
        <taxon>Basidiomycota</taxon>
        <taxon>Agaricomycotina</taxon>
        <taxon>Agaricomycetes</taxon>
        <taxon>Agaricomycetidae</taxon>
        <taxon>Agaricales</taxon>
        <taxon>Marasmiineae</taxon>
        <taxon>Marasmiaceae</taxon>
        <taxon>Marasmius</taxon>
    </lineage>
</organism>
<evidence type="ECO:0000256" key="1">
    <source>
        <dbReference type="SAM" id="MobiDB-lite"/>
    </source>
</evidence>
<feature type="compositionally biased region" description="Acidic residues" evidence="1">
    <location>
        <begin position="77"/>
        <end position="88"/>
    </location>
</feature>
<comment type="caution">
    <text evidence="2">The sequence shown here is derived from an EMBL/GenBank/DDBJ whole genome shotgun (WGS) entry which is preliminary data.</text>
</comment>